<comment type="similarity">
    <text evidence="4">Belongs to the IspD/TarI cytidylyltransferase family. IspD subfamily.</text>
</comment>
<dbReference type="EMBL" id="DVNM01000027">
    <property type="protein sequence ID" value="HIU69280.1"/>
    <property type="molecule type" value="Genomic_DNA"/>
</dbReference>
<dbReference type="InterPro" id="IPR001228">
    <property type="entry name" value="IspD"/>
</dbReference>
<dbReference type="GO" id="GO:0019288">
    <property type="term" value="P:isopentenyl diphosphate biosynthetic process, methylerythritol 4-phosphate pathway"/>
    <property type="evidence" value="ECO:0007669"/>
    <property type="project" value="UniProtKB-UniRule"/>
</dbReference>
<evidence type="ECO:0000313" key="6">
    <source>
        <dbReference type="Proteomes" id="UP000824125"/>
    </source>
</evidence>
<feature type="site" description="Positions MEP for the nucleophilic attack" evidence="4">
    <location>
        <position position="149"/>
    </location>
</feature>
<evidence type="ECO:0000256" key="4">
    <source>
        <dbReference type="HAMAP-Rule" id="MF_00108"/>
    </source>
</evidence>
<sequence length="226" mass="24365">MNVTAVILAAGSGTRMKRRENKVLLDLGGRPVIWHSVRPFLQCPDVTSVVLVCKKAEEPLFRRLFDGADILYVTGGETRQQSVANAVAAIGHCDYIAIHDGARPFVTQALLQSTLADAVRFGAAAAGVFVKDTIKVVDGEMNVVSTPDRSRLISVHTPQIFAFDLYKSACAHAESTGLQATDDCMLVEAVGHKVKITQGDYENIKITTPGDLALGEAILKMRGEDK</sequence>
<dbReference type="SUPFAM" id="SSF53448">
    <property type="entry name" value="Nucleotide-diphospho-sugar transferases"/>
    <property type="match status" value="1"/>
</dbReference>
<dbReference type="Gene3D" id="3.90.550.10">
    <property type="entry name" value="Spore Coat Polysaccharide Biosynthesis Protein SpsA, Chain A"/>
    <property type="match status" value="1"/>
</dbReference>
<dbReference type="PANTHER" id="PTHR32125:SF4">
    <property type="entry name" value="2-C-METHYL-D-ERYTHRITOL 4-PHOSPHATE CYTIDYLYLTRANSFERASE, CHLOROPLASTIC"/>
    <property type="match status" value="1"/>
</dbReference>
<keyword evidence="2 4" id="KW-0548">Nucleotidyltransferase</keyword>
<dbReference type="InterPro" id="IPR034683">
    <property type="entry name" value="IspD/TarI"/>
</dbReference>
<feature type="site" description="Transition state stabilizer" evidence="4">
    <location>
        <position position="22"/>
    </location>
</feature>
<dbReference type="Pfam" id="PF01128">
    <property type="entry name" value="IspD"/>
    <property type="match status" value="1"/>
</dbReference>
<dbReference type="HAMAP" id="MF_00108">
    <property type="entry name" value="IspD"/>
    <property type="match status" value="1"/>
</dbReference>
<reference evidence="5" key="2">
    <citation type="journal article" date="2021" name="PeerJ">
        <title>Extensive microbial diversity within the chicken gut microbiome revealed by metagenomics and culture.</title>
        <authorList>
            <person name="Gilroy R."/>
            <person name="Ravi A."/>
            <person name="Getino M."/>
            <person name="Pursley I."/>
            <person name="Horton D.L."/>
            <person name="Alikhan N.F."/>
            <person name="Baker D."/>
            <person name="Gharbi K."/>
            <person name="Hall N."/>
            <person name="Watson M."/>
            <person name="Adriaenssens E.M."/>
            <person name="Foster-Nyarko E."/>
            <person name="Jarju S."/>
            <person name="Secka A."/>
            <person name="Antonio M."/>
            <person name="Oren A."/>
            <person name="Chaudhuri R.R."/>
            <person name="La Ragione R."/>
            <person name="Hildebrand F."/>
            <person name="Pallen M.J."/>
        </authorList>
    </citation>
    <scope>NUCLEOTIDE SEQUENCE</scope>
    <source>
        <strain evidence="5">CHK176-6737</strain>
    </source>
</reference>
<evidence type="ECO:0000313" key="5">
    <source>
        <dbReference type="EMBL" id="HIU69280.1"/>
    </source>
</evidence>
<gene>
    <name evidence="4 5" type="primary">ispD</name>
    <name evidence="5" type="ORF">IAD23_04905</name>
</gene>
<dbReference type="CDD" id="cd02516">
    <property type="entry name" value="CDP-ME_synthetase"/>
    <property type="match status" value="1"/>
</dbReference>
<feature type="site" description="Transition state stabilizer" evidence="4">
    <location>
        <position position="15"/>
    </location>
</feature>
<accession>A0A9D1MV44</accession>
<protein>
    <recommendedName>
        <fullName evidence="4">2-C-methyl-D-erythritol 4-phosphate cytidylyltransferase</fullName>
        <ecNumber evidence="4">2.7.7.60</ecNumber>
    </recommendedName>
    <alternativeName>
        <fullName evidence="4">4-diphosphocytidyl-2C-methyl-D-erythritol synthase</fullName>
    </alternativeName>
    <alternativeName>
        <fullName evidence="4">MEP cytidylyltransferase</fullName>
        <shortName evidence="4">MCT</shortName>
    </alternativeName>
</protein>
<dbReference type="InterPro" id="IPR029044">
    <property type="entry name" value="Nucleotide-diphossugar_trans"/>
</dbReference>
<name>A0A9D1MV44_9FIRM</name>
<evidence type="ECO:0000256" key="3">
    <source>
        <dbReference type="ARBA" id="ARBA00023229"/>
    </source>
</evidence>
<dbReference type="NCBIfam" id="TIGR00453">
    <property type="entry name" value="ispD"/>
    <property type="match status" value="1"/>
</dbReference>
<keyword evidence="3 4" id="KW-0414">Isoprene biosynthesis</keyword>
<dbReference type="InterPro" id="IPR050088">
    <property type="entry name" value="IspD/TarI_cytidylyltransf_bact"/>
</dbReference>
<reference evidence="5" key="1">
    <citation type="submission" date="2020-10" db="EMBL/GenBank/DDBJ databases">
        <authorList>
            <person name="Gilroy R."/>
        </authorList>
    </citation>
    <scope>NUCLEOTIDE SEQUENCE</scope>
    <source>
        <strain evidence="5">CHK176-6737</strain>
    </source>
</reference>
<comment type="catalytic activity">
    <reaction evidence="4">
        <text>2-C-methyl-D-erythritol 4-phosphate + CTP + H(+) = 4-CDP-2-C-methyl-D-erythritol + diphosphate</text>
        <dbReference type="Rhea" id="RHEA:13429"/>
        <dbReference type="ChEBI" id="CHEBI:15378"/>
        <dbReference type="ChEBI" id="CHEBI:33019"/>
        <dbReference type="ChEBI" id="CHEBI:37563"/>
        <dbReference type="ChEBI" id="CHEBI:57823"/>
        <dbReference type="ChEBI" id="CHEBI:58262"/>
        <dbReference type="EC" id="2.7.7.60"/>
    </reaction>
</comment>
<dbReference type="EC" id="2.7.7.60" evidence="4"/>
<comment type="function">
    <text evidence="4">Catalyzes the formation of 4-diphosphocytidyl-2-C-methyl-D-erythritol from CTP and 2-C-methyl-D-erythritol 4-phosphate (MEP).</text>
</comment>
<feature type="site" description="Positions MEP for the nucleophilic attack" evidence="4">
    <location>
        <position position="205"/>
    </location>
</feature>
<organism evidence="5 6">
    <name type="scientific">Candidatus Scybalenecus merdavium</name>
    <dbReference type="NCBI Taxonomy" id="2840939"/>
    <lineage>
        <taxon>Bacteria</taxon>
        <taxon>Bacillati</taxon>
        <taxon>Bacillota</taxon>
        <taxon>Clostridia</taxon>
        <taxon>Eubacteriales</taxon>
        <taxon>Oscillospiraceae</taxon>
        <taxon>Oscillospiraceae incertae sedis</taxon>
        <taxon>Candidatus Scybalenecus</taxon>
    </lineage>
</organism>
<dbReference type="AlphaFoldDB" id="A0A9D1MV44"/>
<dbReference type="PANTHER" id="PTHR32125">
    <property type="entry name" value="2-C-METHYL-D-ERYTHRITOL 4-PHOSPHATE CYTIDYLYLTRANSFERASE, CHLOROPLASTIC"/>
    <property type="match status" value="1"/>
</dbReference>
<dbReference type="GO" id="GO:0050518">
    <property type="term" value="F:2-C-methyl-D-erythritol 4-phosphate cytidylyltransferase activity"/>
    <property type="evidence" value="ECO:0007669"/>
    <property type="project" value="UniProtKB-UniRule"/>
</dbReference>
<proteinExistence type="inferred from homology"/>
<comment type="pathway">
    <text evidence="4">Isoprenoid biosynthesis; isopentenyl diphosphate biosynthesis via DXP pathway; isopentenyl diphosphate from 1-deoxy-D-xylulose 5-phosphate: step 2/6.</text>
</comment>
<keyword evidence="1 4" id="KW-0808">Transferase</keyword>
<evidence type="ECO:0000256" key="1">
    <source>
        <dbReference type="ARBA" id="ARBA00022679"/>
    </source>
</evidence>
<comment type="caution">
    <text evidence="5">The sequence shown here is derived from an EMBL/GenBank/DDBJ whole genome shotgun (WGS) entry which is preliminary data.</text>
</comment>
<dbReference type="FunFam" id="3.90.550.10:FF:000003">
    <property type="entry name" value="2-C-methyl-D-erythritol 4-phosphate cytidylyltransferase"/>
    <property type="match status" value="1"/>
</dbReference>
<evidence type="ECO:0000256" key="2">
    <source>
        <dbReference type="ARBA" id="ARBA00022695"/>
    </source>
</evidence>
<dbReference type="Proteomes" id="UP000824125">
    <property type="component" value="Unassembled WGS sequence"/>
</dbReference>